<evidence type="ECO:0000313" key="1">
    <source>
        <dbReference type="EMBL" id="SPD87232.1"/>
    </source>
</evidence>
<dbReference type="Proteomes" id="UP000238164">
    <property type="component" value="Chromosome 1"/>
</dbReference>
<dbReference type="OrthoDB" id="3666329at2"/>
<dbReference type="EMBL" id="LT985188">
    <property type="protein sequence ID" value="SPD87232.1"/>
    <property type="molecule type" value="Genomic_DNA"/>
</dbReference>
<dbReference type="KEGG" id="mgg:MPLG2_2202"/>
<keyword evidence="2" id="KW-1185">Reference proteome</keyword>
<reference evidence="1 2" key="1">
    <citation type="submission" date="2018-02" db="EMBL/GenBank/DDBJ databases">
        <authorList>
            <person name="Cohen D.B."/>
            <person name="Kent A.D."/>
        </authorList>
    </citation>
    <scope>NUCLEOTIDE SEQUENCE [LARGE SCALE GENOMIC DNA]</scope>
    <source>
        <strain evidence="1">1</strain>
    </source>
</reference>
<dbReference type="AlphaFoldDB" id="A0A2N9JI45"/>
<sequence>MTTPVDTSNWTSWALQDRQLGLPVLGLRHPPGWTAQGDVSWNALNNESPEHHWYQLVDGERNAMVQGWPRFDFTWPGGAPGQPNGHGRAYLPPESPDRLLGTLLPQLLGQGAGQPTRFEVQPLPDWAQRFHVGPESITPGVDYTGLYAVVDAPVQGLPRRYEIVGFHYSVTNQAAFSTITNHGLLVMVLSANANGYDDVRATLWAINDGTLPNPAWNAAVNRIGQNNAAAFDQQFAQARWASFQAEQAGIARVGQAAADLRNTQAGNAQAAFNAMMAPPPAPAGGPGVSAQEAWRNELGGVTAVEDPTSSQGNTKYVSSSTAVTWQNEKGEVIETDDVNLDPNVNSSTTWKVVSRYGE</sequence>
<dbReference type="RefSeq" id="WP_105186006.1">
    <property type="nucleotide sequence ID" value="NZ_BAAAGO010000004.1"/>
</dbReference>
<evidence type="ECO:0000313" key="2">
    <source>
        <dbReference type="Proteomes" id="UP000238164"/>
    </source>
</evidence>
<organism evidence="1 2">
    <name type="scientific">Micropruina glycogenica</name>
    <dbReference type="NCBI Taxonomy" id="75385"/>
    <lineage>
        <taxon>Bacteria</taxon>
        <taxon>Bacillati</taxon>
        <taxon>Actinomycetota</taxon>
        <taxon>Actinomycetes</taxon>
        <taxon>Propionibacteriales</taxon>
        <taxon>Nocardioidaceae</taxon>
        <taxon>Micropruina</taxon>
    </lineage>
</organism>
<proteinExistence type="predicted"/>
<protein>
    <submittedName>
        <fullName evidence="1">Uncharacterized protein</fullName>
    </submittedName>
</protein>
<name>A0A2N9JI45_9ACTN</name>
<accession>A0A2N9JI45</accession>
<gene>
    <name evidence="1" type="ORF">MPLG2_2202</name>
</gene>